<keyword evidence="2" id="KW-1185">Reference proteome</keyword>
<proteinExistence type="predicted"/>
<dbReference type="RefSeq" id="XP_013900645.1">
    <property type="nucleotide sequence ID" value="XM_014045191.1"/>
</dbReference>
<gene>
    <name evidence="1" type="ORF">MNEG_6337</name>
</gene>
<dbReference type="AlphaFoldDB" id="A0A0D2N6Y6"/>
<protein>
    <submittedName>
        <fullName evidence="1">Uncharacterized protein</fullName>
    </submittedName>
</protein>
<name>A0A0D2N6Y6_9CHLO</name>
<dbReference type="Pfam" id="PF06888">
    <property type="entry name" value="Put_Phosphatase"/>
    <property type="match status" value="1"/>
</dbReference>
<dbReference type="OrthoDB" id="10267182at2759"/>
<dbReference type="PANTHER" id="PTHR20889">
    <property type="entry name" value="PHOSPHATASE, ORPHAN 1, 2"/>
    <property type="match status" value="1"/>
</dbReference>
<dbReference type="GO" id="GO:0016791">
    <property type="term" value="F:phosphatase activity"/>
    <property type="evidence" value="ECO:0007669"/>
    <property type="project" value="InterPro"/>
</dbReference>
<dbReference type="Proteomes" id="UP000054498">
    <property type="component" value="Unassembled WGS sequence"/>
</dbReference>
<dbReference type="KEGG" id="mng:MNEG_6337"/>
<organism evidence="1 2">
    <name type="scientific">Monoraphidium neglectum</name>
    <dbReference type="NCBI Taxonomy" id="145388"/>
    <lineage>
        <taxon>Eukaryota</taxon>
        <taxon>Viridiplantae</taxon>
        <taxon>Chlorophyta</taxon>
        <taxon>core chlorophytes</taxon>
        <taxon>Chlorophyceae</taxon>
        <taxon>CS clade</taxon>
        <taxon>Sphaeropleales</taxon>
        <taxon>Selenastraceae</taxon>
        <taxon>Monoraphidium</taxon>
    </lineage>
</organism>
<dbReference type="GeneID" id="25739213"/>
<dbReference type="InterPro" id="IPR023214">
    <property type="entry name" value="HAD_sf"/>
</dbReference>
<reference evidence="1 2" key="1">
    <citation type="journal article" date="2013" name="BMC Genomics">
        <title>Reconstruction of the lipid metabolism for the microalga Monoraphidium neglectum from its genome sequence reveals characteristics suitable for biofuel production.</title>
        <authorList>
            <person name="Bogen C."/>
            <person name="Al-Dilaimi A."/>
            <person name="Albersmeier A."/>
            <person name="Wichmann J."/>
            <person name="Grundmann M."/>
            <person name="Rupp O."/>
            <person name="Lauersen K.J."/>
            <person name="Blifernez-Klassen O."/>
            <person name="Kalinowski J."/>
            <person name="Goesmann A."/>
            <person name="Mussgnug J.H."/>
            <person name="Kruse O."/>
        </authorList>
    </citation>
    <scope>NUCLEOTIDE SEQUENCE [LARGE SCALE GENOMIC DNA]</scope>
    <source>
        <strain evidence="1 2">SAG 48.87</strain>
    </source>
</reference>
<accession>A0A0D2N6Y6</accession>
<dbReference type="SUPFAM" id="SSF56784">
    <property type="entry name" value="HAD-like"/>
    <property type="match status" value="1"/>
</dbReference>
<evidence type="ECO:0000313" key="2">
    <source>
        <dbReference type="Proteomes" id="UP000054498"/>
    </source>
</evidence>
<dbReference type="PANTHER" id="PTHR20889:SF12">
    <property type="entry name" value="LP01149P"/>
    <property type="match status" value="1"/>
</dbReference>
<dbReference type="Gene3D" id="3.40.50.1000">
    <property type="entry name" value="HAD superfamily/HAD-like"/>
    <property type="match status" value="1"/>
</dbReference>
<sequence>MVTQQKEVLLVCDFDKTISDFDAGERLVGELAPELAPQLATLQMPANFVPLTNDVLAEMQRRGVSRDAMLAALQRMGAELPPASVRMLRGARARGVDVKVLSDCNSVFIGHVLAGARLHGCVQDVITNGASFERVATCADDAVGVGLGAPAAAAEQQQQQQQRSSSHRHDELAQLVERLSAPRGGGAAALVN</sequence>
<dbReference type="InterPro" id="IPR016965">
    <property type="entry name" value="Pase_PHOSPHO-typ"/>
</dbReference>
<dbReference type="EMBL" id="KK101238">
    <property type="protein sequence ID" value="KIZ01626.1"/>
    <property type="molecule type" value="Genomic_DNA"/>
</dbReference>
<evidence type="ECO:0000313" key="1">
    <source>
        <dbReference type="EMBL" id="KIZ01626.1"/>
    </source>
</evidence>
<dbReference type="InterPro" id="IPR036412">
    <property type="entry name" value="HAD-like_sf"/>
</dbReference>